<dbReference type="AlphaFoldDB" id="A0A1I6T068"/>
<organism evidence="4 5">
    <name type="scientific">Zhouia amylolytica</name>
    <dbReference type="NCBI Taxonomy" id="376730"/>
    <lineage>
        <taxon>Bacteria</taxon>
        <taxon>Pseudomonadati</taxon>
        <taxon>Bacteroidota</taxon>
        <taxon>Flavobacteriia</taxon>
        <taxon>Flavobacteriales</taxon>
        <taxon>Flavobacteriaceae</taxon>
        <taxon>Zhouia</taxon>
    </lineage>
</organism>
<comment type="similarity">
    <text evidence="1">Belongs to the sulfatase family.</text>
</comment>
<dbReference type="PANTHER" id="PTHR42693:SF53">
    <property type="entry name" value="ENDO-4-O-SULFATASE"/>
    <property type="match status" value="1"/>
</dbReference>
<evidence type="ECO:0000259" key="3">
    <source>
        <dbReference type="Pfam" id="PF00884"/>
    </source>
</evidence>
<evidence type="ECO:0000313" key="4">
    <source>
        <dbReference type="EMBL" id="SFS82503.1"/>
    </source>
</evidence>
<dbReference type="Proteomes" id="UP000183209">
    <property type="component" value="Unassembled WGS sequence"/>
</dbReference>
<sequence>MFFKPIKIAVLLSLTFMACSEKMPVKDDRPNILLIITDDQGYADYSAYDGAPDAITPHMDQIAQKGIRFTDGYATAPVCNASRQGIITGAYQERWGTYYYGGKIFSESQYTIPELLGKQGYRCVKIGKTHYADILDNNAKIKNPLEYREFPLNHGYEEFLGFCAHRHDYFKLKASDDWVENPDDDRMSQFGPLWRNKEKEDFNGYTTDIFGDEAVRQIEKKDKRPFFMELSFNAVHHPIYQAPDKYLKQFGVEKFPEWNPEEESFLDYHARTCWRMEEDPDGRKRYLANLACLDDNIGKVLQALDRTGKLENTLIFFISDNGGSQNTYADNGALNGHKYILREGGIRTPFTMSWPKRIKSNQVISTPVSHMDIMPTCLAAAGSIATDSLIFDGKNLFDLTESKPQVFHETLVWDTGNEWAIRKGDWKLHVVKKDNHFRSIHLDKGTYLYNLKNDLGETTNLAAEHPEKIKELTANYQDWKEEISQK</sequence>
<evidence type="ECO:0000313" key="5">
    <source>
        <dbReference type="Proteomes" id="UP000183209"/>
    </source>
</evidence>
<dbReference type="GO" id="GO:0004065">
    <property type="term" value="F:arylsulfatase activity"/>
    <property type="evidence" value="ECO:0007669"/>
    <property type="project" value="TreeGrafter"/>
</dbReference>
<dbReference type="OrthoDB" id="975025at2"/>
<evidence type="ECO:0000256" key="1">
    <source>
        <dbReference type="ARBA" id="ARBA00008779"/>
    </source>
</evidence>
<protein>
    <submittedName>
        <fullName evidence="4">Arylsulfatase A</fullName>
    </submittedName>
</protein>
<accession>A0A1I6T068</accession>
<dbReference type="InterPro" id="IPR000917">
    <property type="entry name" value="Sulfatase_N"/>
</dbReference>
<dbReference type="SUPFAM" id="SSF53649">
    <property type="entry name" value="Alkaline phosphatase-like"/>
    <property type="match status" value="1"/>
</dbReference>
<dbReference type="Gene3D" id="3.40.720.10">
    <property type="entry name" value="Alkaline Phosphatase, subunit A"/>
    <property type="match status" value="1"/>
</dbReference>
<gene>
    <name evidence="4" type="ORF">SAMN04487906_1756</name>
</gene>
<dbReference type="PANTHER" id="PTHR42693">
    <property type="entry name" value="ARYLSULFATASE FAMILY MEMBER"/>
    <property type="match status" value="1"/>
</dbReference>
<dbReference type="InterPro" id="IPR017850">
    <property type="entry name" value="Alkaline_phosphatase_core_sf"/>
</dbReference>
<keyword evidence="2" id="KW-0378">Hydrolase</keyword>
<dbReference type="Gene3D" id="3.30.1120.10">
    <property type="match status" value="1"/>
</dbReference>
<dbReference type="InterPro" id="IPR050738">
    <property type="entry name" value="Sulfatase"/>
</dbReference>
<feature type="domain" description="Sulfatase N-terminal" evidence="3">
    <location>
        <begin position="30"/>
        <end position="382"/>
    </location>
</feature>
<evidence type="ECO:0000256" key="2">
    <source>
        <dbReference type="ARBA" id="ARBA00022801"/>
    </source>
</evidence>
<dbReference type="EMBL" id="FPAG01000005">
    <property type="protein sequence ID" value="SFS82503.1"/>
    <property type="molecule type" value="Genomic_DNA"/>
</dbReference>
<name>A0A1I6T068_9FLAO</name>
<dbReference type="PROSITE" id="PS51257">
    <property type="entry name" value="PROKAR_LIPOPROTEIN"/>
    <property type="match status" value="1"/>
</dbReference>
<dbReference type="Pfam" id="PF00884">
    <property type="entry name" value="Sulfatase"/>
    <property type="match status" value="1"/>
</dbReference>
<proteinExistence type="inferred from homology"/>
<reference evidence="4 5" key="1">
    <citation type="submission" date="2016-10" db="EMBL/GenBank/DDBJ databases">
        <authorList>
            <person name="de Groot N.N."/>
        </authorList>
    </citation>
    <scope>NUCLEOTIDE SEQUENCE [LARGE SCALE GENOMIC DNA]</scope>
    <source>
        <strain evidence="4 5">CGMCC 1.6114</strain>
    </source>
</reference>